<name>A0A7W7VUF9_KITKI</name>
<feature type="domain" description="DUF4439" evidence="3">
    <location>
        <begin position="225"/>
        <end position="355"/>
    </location>
</feature>
<keyword evidence="5" id="KW-1185">Reference proteome</keyword>
<dbReference type="Pfam" id="PF14530">
    <property type="entry name" value="DUF4439"/>
    <property type="match status" value="1"/>
</dbReference>
<feature type="region of interest" description="Disordered" evidence="1">
    <location>
        <begin position="355"/>
        <end position="379"/>
    </location>
</feature>
<proteinExistence type="predicted"/>
<dbReference type="PROSITE" id="PS51318">
    <property type="entry name" value="TAT"/>
    <property type="match status" value="1"/>
</dbReference>
<feature type="region of interest" description="Disordered" evidence="1">
    <location>
        <begin position="185"/>
        <end position="216"/>
    </location>
</feature>
<evidence type="ECO:0000313" key="5">
    <source>
        <dbReference type="Proteomes" id="UP000540506"/>
    </source>
</evidence>
<dbReference type="InterPro" id="IPR009078">
    <property type="entry name" value="Ferritin-like_SF"/>
</dbReference>
<dbReference type="InterPro" id="IPR012347">
    <property type="entry name" value="Ferritin-like"/>
</dbReference>
<dbReference type="SUPFAM" id="SSF47240">
    <property type="entry name" value="Ferritin-like"/>
    <property type="match status" value="1"/>
</dbReference>
<feature type="compositionally biased region" description="Gly residues" evidence="1">
    <location>
        <begin position="29"/>
        <end position="39"/>
    </location>
</feature>
<evidence type="ECO:0000259" key="3">
    <source>
        <dbReference type="Pfam" id="PF14530"/>
    </source>
</evidence>
<evidence type="ECO:0000256" key="2">
    <source>
        <dbReference type="SAM" id="SignalP"/>
    </source>
</evidence>
<dbReference type="PROSITE" id="PS51257">
    <property type="entry name" value="PROKAR_LIPOPROTEIN"/>
    <property type="match status" value="1"/>
</dbReference>
<dbReference type="RefSeq" id="WP_312897212.1">
    <property type="nucleotide sequence ID" value="NZ_JACHJV010000001.1"/>
</dbReference>
<evidence type="ECO:0000313" key="4">
    <source>
        <dbReference type="EMBL" id="MBB4923296.1"/>
    </source>
</evidence>
<dbReference type="Proteomes" id="UP000540506">
    <property type="component" value="Unassembled WGS sequence"/>
</dbReference>
<evidence type="ECO:0000256" key="1">
    <source>
        <dbReference type="SAM" id="MobiDB-lite"/>
    </source>
</evidence>
<dbReference type="CDD" id="cd00657">
    <property type="entry name" value="Ferritin_like"/>
    <property type="match status" value="1"/>
</dbReference>
<dbReference type="InterPro" id="IPR006311">
    <property type="entry name" value="TAT_signal"/>
</dbReference>
<dbReference type="EMBL" id="JACHJV010000001">
    <property type="protein sequence ID" value="MBB4923296.1"/>
    <property type="molecule type" value="Genomic_DNA"/>
</dbReference>
<keyword evidence="2" id="KW-0732">Signal</keyword>
<protein>
    <recommendedName>
        <fullName evidence="3">DUF4439 domain-containing protein</fullName>
    </recommendedName>
</protein>
<dbReference type="Gene3D" id="1.20.1260.10">
    <property type="match status" value="1"/>
</dbReference>
<feature type="region of interest" description="Disordered" evidence="1">
    <location>
        <begin position="26"/>
        <end position="52"/>
    </location>
</feature>
<feature type="signal peptide" evidence="2">
    <location>
        <begin position="1"/>
        <end position="22"/>
    </location>
</feature>
<feature type="chain" id="PRO_5038458996" description="DUF4439 domain-containing protein" evidence="2">
    <location>
        <begin position="23"/>
        <end position="379"/>
    </location>
</feature>
<comment type="caution">
    <text evidence="4">The sequence shown here is derived from an EMBL/GenBank/DDBJ whole genome shotgun (WGS) entry which is preliminary data.</text>
</comment>
<feature type="region of interest" description="Disordered" evidence="1">
    <location>
        <begin position="99"/>
        <end position="134"/>
    </location>
</feature>
<gene>
    <name evidence="4" type="ORF">FHR34_002289</name>
</gene>
<dbReference type="InterPro" id="IPR029447">
    <property type="entry name" value="DUF4439"/>
</dbReference>
<reference evidence="4 5" key="1">
    <citation type="submission" date="2020-08" db="EMBL/GenBank/DDBJ databases">
        <title>Sequencing the genomes of 1000 actinobacteria strains.</title>
        <authorList>
            <person name="Klenk H.-P."/>
        </authorList>
    </citation>
    <scope>NUCLEOTIDE SEQUENCE [LARGE SCALE GENOMIC DNA]</scope>
    <source>
        <strain evidence="4 5">DSM 41654</strain>
    </source>
</reference>
<dbReference type="AlphaFoldDB" id="A0A7W7VUF9"/>
<organism evidence="4 5">
    <name type="scientific">Kitasatospora kifunensis</name>
    <name type="common">Streptomyces kifunensis</name>
    <dbReference type="NCBI Taxonomy" id="58351"/>
    <lineage>
        <taxon>Bacteria</taxon>
        <taxon>Bacillati</taxon>
        <taxon>Actinomycetota</taxon>
        <taxon>Actinomycetes</taxon>
        <taxon>Kitasatosporales</taxon>
        <taxon>Streptomycetaceae</taxon>
        <taxon>Kitasatospora</taxon>
    </lineage>
</organism>
<accession>A0A7W7VUF9</accession>
<sequence length="379" mass="36031">MQSPSRRTFLATGALAAAGLLAACTSSGGKSGGAGGSDAGGRTTKADPDLPLRTKAVAATDALLAQYAPFTGAGGAPGSPVAQLHAEVLTQRAALAAGLPTGTASPSGASSSGAASPSGTASPSGAPSAPGAPAGWAPLAAAEWSTAQARLTDLAAASPELARLLASVSAAGALHAVELGDQAPLAPTAAPSANPSPSATGSPSAGGSPSGAASSNTMSAGAVTALQAALAAEHSAVYAFGVIGARIAPGPKRDDARACYAAHQARRDAWQQLLAGAGATPTPAAPGYELPFAVPDPTAAARLAGEIEIRLTAVYADLVAAGSGSLRLDAATALRTCTLQANHWGAAPGALPGLPAQAAATTGTTGATASPPVSPSASR</sequence>